<evidence type="ECO:0000256" key="3">
    <source>
        <dbReference type="ARBA" id="ARBA00006171"/>
    </source>
</evidence>
<dbReference type="PANTHER" id="PTHR43434:SF1">
    <property type="entry name" value="PHOSPHOGLYCOLATE PHOSPHATASE"/>
    <property type="match status" value="1"/>
</dbReference>
<protein>
    <recommendedName>
        <fullName evidence="4">phosphoglycolate phosphatase</fullName>
        <ecNumber evidence="4">3.1.3.18</ecNumber>
    </recommendedName>
</protein>
<dbReference type="Gene3D" id="1.10.150.240">
    <property type="entry name" value="Putative phosphatase, domain 2"/>
    <property type="match status" value="1"/>
</dbReference>
<dbReference type="AlphaFoldDB" id="A0A5B3FZS4"/>
<evidence type="ECO:0000256" key="2">
    <source>
        <dbReference type="ARBA" id="ARBA00004818"/>
    </source>
</evidence>
<evidence type="ECO:0000256" key="4">
    <source>
        <dbReference type="ARBA" id="ARBA00013078"/>
    </source>
</evidence>
<dbReference type="GO" id="GO:0008967">
    <property type="term" value="F:phosphoglycolate phosphatase activity"/>
    <property type="evidence" value="ECO:0007669"/>
    <property type="project" value="UniProtKB-EC"/>
</dbReference>
<dbReference type="Proteomes" id="UP000323567">
    <property type="component" value="Unassembled WGS sequence"/>
</dbReference>
<name>A0A5B3FZS4_9BACT</name>
<comment type="pathway">
    <text evidence="2">Organic acid metabolism; glycolate biosynthesis; glycolate from 2-phosphoglycolate: step 1/1.</text>
</comment>
<evidence type="ECO:0000256" key="1">
    <source>
        <dbReference type="ARBA" id="ARBA00000830"/>
    </source>
</evidence>
<dbReference type="NCBIfam" id="TIGR01509">
    <property type="entry name" value="HAD-SF-IA-v3"/>
    <property type="match status" value="1"/>
</dbReference>
<sequence length="212" mass="23260">MENSEIRLLLLDFDGTLADTRRANTLSYVAALGEAGYTLTEEEYAANYFGMRCNEFLTRFGIADPAERERLRLRKIALYPTFFDTVRLNEPLWTFCRQFRAGGGRVWVVSTGSRANIDNVMRHLGIGGPAAEGGVSETGFHSGGTNPAAPLGRVDGILSGADVERPKPAPDCFLEAMRREGCTPRETLIFEDSAIGIEAARRSGASYFVVKL</sequence>
<dbReference type="CDD" id="cd07505">
    <property type="entry name" value="HAD_BPGM-like"/>
    <property type="match status" value="1"/>
</dbReference>
<dbReference type="GO" id="GO:0005829">
    <property type="term" value="C:cytosol"/>
    <property type="evidence" value="ECO:0007669"/>
    <property type="project" value="TreeGrafter"/>
</dbReference>
<dbReference type="InterPro" id="IPR006439">
    <property type="entry name" value="HAD-SF_hydro_IA"/>
</dbReference>
<dbReference type="Gene3D" id="3.40.50.1000">
    <property type="entry name" value="HAD superfamily/HAD-like"/>
    <property type="match status" value="1"/>
</dbReference>
<organism evidence="5 6">
    <name type="scientific">Alistipes shahii</name>
    <dbReference type="NCBI Taxonomy" id="328814"/>
    <lineage>
        <taxon>Bacteria</taxon>
        <taxon>Pseudomonadati</taxon>
        <taxon>Bacteroidota</taxon>
        <taxon>Bacteroidia</taxon>
        <taxon>Bacteroidales</taxon>
        <taxon>Rikenellaceae</taxon>
        <taxon>Alistipes</taxon>
    </lineage>
</organism>
<comment type="similarity">
    <text evidence="3">Belongs to the HAD-like hydrolase superfamily. CbbY/CbbZ/Gph/YieH family.</text>
</comment>
<proteinExistence type="inferred from homology"/>
<gene>
    <name evidence="5" type="ORF">F2Y13_12945</name>
</gene>
<dbReference type="PANTHER" id="PTHR43434">
    <property type="entry name" value="PHOSPHOGLYCOLATE PHOSPHATASE"/>
    <property type="match status" value="1"/>
</dbReference>
<accession>A0A5B3FZS4</accession>
<dbReference type="InterPro" id="IPR023198">
    <property type="entry name" value="PGP-like_dom2"/>
</dbReference>
<evidence type="ECO:0000313" key="5">
    <source>
        <dbReference type="EMBL" id="KAA2366787.1"/>
    </source>
</evidence>
<comment type="caution">
    <text evidence="5">The sequence shown here is derived from an EMBL/GenBank/DDBJ whole genome shotgun (WGS) entry which is preliminary data.</text>
</comment>
<dbReference type="SUPFAM" id="SSF56784">
    <property type="entry name" value="HAD-like"/>
    <property type="match status" value="1"/>
</dbReference>
<comment type="catalytic activity">
    <reaction evidence="1">
        <text>2-phosphoglycolate + H2O = glycolate + phosphate</text>
        <dbReference type="Rhea" id="RHEA:14369"/>
        <dbReference type="ChEBI" id="CHEBI:15377"/>
        <dbReference type="ChEBI" id="CHEBI:29805"/>
        <dbReference type="ChEBI" id="CHEBI:43474"/>
        <dbReference type="ChEBI" id="CHEBI:58033"/>
        <dbReference type="EC" id="3.1.3.18"/>
    </reaction>
</comment>
<dbReference type="InterPro" id="IPR036412">
    <property type="entry name" value="HAD-like_sf"/>
</dbReference>
<dbReference type="EMBL" id="VVXK01000023">
    <property type="protein sequence ID" value="KAA2366787.1"/>
    <property type="molecule type" value="Genomic_DNA"/>
</dbReference>
<dbReference type="GO" id="GO:0006281">
    <property type="term" value="P:DNA repair"/>
    <property type="evidence" value="ECO:0007669"/>
    <property type="project" value="TreeGrafter"/>
</dbReference>
<dbReference type="InterPro" id="IPR050155">
    <property type="entry name" value="HAD-like_hydrolase_sf"/>
</dbReference>
<reference evidence="5 6" key="1">
    <citation type="journal article" date="2019" name="Nat. Med.">
        <title>A library of human gut bacterial isolates paired with longitudinal multiomics data enables mechanistic microbiome research.</title>
        <authorList>
            <person name="Poyet M."/>
            <person name="Groussin M."/>
            <person name="Gibbons S.M."/>
            <person name="Avila-Pacheco J."/>
            <person name="Jiang X."/>
            <person name="Kearney S.M."/>
            <person name="Perrotta A.R."/>
            <person name="Berdy B."/>
            <person name="Zhao S."/>
            <person name="Lieberman T.D."/>
            <person name="Swanson P.K."/>
            <person name="Smith M."/>
            <person name="Roesemann S."/>
            <person name="Alexander J.E."/>
            <person name="Rich S.A."/>
            <person name="Livny J."/>
            <person name="Vlamakis H."/>
            <person name="Clish C."/>
            <person name="Bullock K."/>
            <person name="Deik A."/>
            <person name="Scott J."/>
            <person name="Pierce K.A."/>
            <person name="Xavier R.J."/>
            <person name="Alm E.J."/>
        </authorList>
    </citation>
    <scope>NUCLEOTIDE SEQUENCE [LARGE SCALE GENOMIC DNA]</scope>
    <source>
        <strain evidence="5 6">BIOML-A2</strain>
    </source>
</reference>
<evidence type="ECO:0000313" key="6">
    <source>
        <dbReference type="Proteomes" id="UP000323567"/>
    </source>
</evidence>
<dbReference type="InterPro" id="IPR023214">
    <property type="entry name" value="HAD_sf"/>
</dbReference>
<dbReference type="RefSeq" id="WP_149887743.1">
    <property type="nucleotide sequence ID" value="NZ_CP173706.1"/>
</dbReference>
<dbReference type="Pfam" id="PF00702">
    <property type="entry name" value="Hydrolase"/>
    <property type="match status" value="1"/>
</dbReference>
<dbReference type="EC" id="3.1.3.18" evidence="4"/>